<accession>B0DXB2</accession>
<evidence type="ECO:0000313" key="2">
    <source>
        <dbReference type="EMBL" id="EDR00805.1"/>
    </source>
</evidence>
<dbReference type="HOGENOM" id="CLU_530033_0_0_1"/>
<dbReference type="EMBL" id="DS547146">
    <property type="protein sequence ID" value="EDR00805.1"/>
    <property type="molecule type" value="Genomic_DNA"/>
</dbReference>
<reference evidence="2 3" key="1">
    <citation type="journal article" date="2008" name="Nature">
        <title>The genome of Laccaria bicolor provides insights into mycorrhizal symbiosis.</title>
        <authorList>
            <person name="Martin F."/>
            <person name="Aerts A."/>
            <person name="Ahren D."/>
            <person name="Brun A."/>
            <person name="Danchin E.G.J."/>
            <person name="Duchaussoy F."/>
            <person name="Gibon J."/>
            <person name="Kohler A."/>
            <person name="Lindquist E."/>
            <person name="Pereda V."/>
            <person name="Salamov A."/>
            <person name="Shapiro H.J."/>
            <person name="Wuyts J."/>
            <person name="Blaudez D."/>
            <person name="Buee M."/>
            <person name="Brokstein P."/>
            <person name="Canbaeck B."/>
            <person name="Cohen D."/>
            <person name="Courty P.E."/>
            <person name="Coutinho P.M."/>
            <person name="Delaruelle C."/>
            <person name="Detter J.C."/>
            <person name="Deveau A."/>
            <person name="DiFazio S."/>
            <person name="Duplessis S."/>
            <person name="Fraissinet-Tachet L."/>
            <person name="Lucic E."/>
            <person name="Frey-Klett P."/>
            <person name="Fourrey C."/>
            <person name="Feussner I."/>
            <person name="Gay G."/>
            <person name="Grimwood J."/>
            <person name="Hoegger P.J."/>
            <person name="Jain P."/>
            <person name="Kilaru S."/>
            <person name="Labbe J."/>
            <person name="Lin Y.C."/>
            <person name="Legue V."/>
            <person name="Le Tacon F."/>
            <person name="Marmeisse R."/>
            <person name="Melayah D."/>
            <person name="Montanini B."/>
            <person name="Muratet M."/>
            <person name="Nehls U."/>
            <person name="Niculita-Hirzel H."/>
            <person name="Oudot-Le Secq M.P."/>
            <person name="Peter M."/>
            <person name="Quesneville H."/>
            <person name="Rajashekar B."/>
            <person name="Reich M."/>
            <person name="Rouhier N."/>
            <person name="Schmutz J."/>
            <person name="Yin T."/>
            <person name="Chalot M."/>
            <person name="Henrissat B."/>
            <person name="Kuees U."/>
            <person name="Lucas S."/>
            <person name="Van de Peer Y."/>
            <person name="Podila G.K."/>
            <person name="Polle A."/>
            <person name="Pukkila P.J."/>
            <person name="Richardson P.M."/>
            <person name="Rouze P."/>
            <person name="Sanders I.R."/>
            <person name="Stajich J.E."/>
            <person name="Tunlid A."/>
            <person name="Tuskan G."/>
            <person name="Grigoriev I.V."/>
        </authorList>
    </citation>
    <scope>NUCLEOTIDE SEQUENCE [LARGE SCALE GENOMIC DNA]</scope>
    <source>
        <strain evidence="3">S238N-H82 / ATCC MYA-4686</strain>
    </source>
</reference>
<organism evidence="3">
    <name type="scientific">Laccaria bicolor (strain S238N-H82 / ATCC MYA-4686)</name>
    <name type="common">Bicoloured deceiver</name>
    <name type="synonym">Laccaria laccata var. bicolor</name>
    <dbReference type="NCBI Taxonomy" id="486041"/>
    <lineage>
        <taxon>Eukaryota</taxon>
        <taxon>Fungi</taxon>
        <taxon>Dikarya</taxon>
        <taxon>Basidiomycota</taxon>
        <taxon>Agaricomycotina</taxon>
        <taxon>Agaricomycetes</taxon>
        <taxon>Agaricomycetidae</taxon>
        <taxon>Agaricales</taxon>
        <taxon>Agaricineae</taxon>
        <taxon>Hydnangiaceae</taxon>
        <taxon>Laccaria</taxon>
    </lineage>
</organism>
<keyword evidence="3" id="KW-1185">Reference proteome</keyword>
<feature type="compositionally biased region" description="Polar residues" evidence="1">
    <location>
        <begin position="189"/>
        <end position="205"/>
    </location>
</feature>
<gene>
    <name evidence="2" type="ORF">LACBIDRAFT_333861</name>
</gene>
<dbReference type="Proteomes" id="UP000001194">
    <property type="component" value="Unassembled WGS sequence"/>
</dbReference>
<feature type="compositionally biased region" description="Polar residues" evidence="1">
    <location>
        <begin position="124"/>
        <end position="136"/>
    </location>
</feature>
<proteinExistence type="predicted"/>
<sequence>MLKFDHFFQDLCSEGRPDPTVEFNDEWTYYVVDFQGWSRRRIPLCVAREYYVRFGSNVGHEAAGTMVLFRRWEPLNNFATSSQPTESMEVEGNISMVRDSLEIRELHRSKHTPVHNAICDWEGQPTSSRAFSQTHYNRGRNRERGRNRASSTGRRWLRQMTNADVPSEGGSQSELRSSPSYSSKGHGSNTPSRSSSRAGTRNRSASPGLRTYQPRRGTSPSLRRHAIDNIVEAGAIITYVGSVWEAPAGLEWNVTFHQESIILFPDTRTLTRLKYWAVTSSEISHTRHLLDLAIARNMCFIMATRISDLKSFRPIMTPDLAELTKRTYEAGFQEEHLKDVNGGAAFRDHLDCKAIRRIGLGSTIHGWTTQVTVHHRGAVTSSPFFDDPLFHDQMSAQEENLVHGFVSAENSDYHRWLFPTTEIMEDFCDHWSGEWTEGCDLIFHNIAKALERGTAKPLTRKGWKSYLHSTNHGTRRPTVTLNSSHFTRVDELLSVFPDPWHGRCIADISIPSQM</sequence>
<dbReference type="AlphaFoldDB" id="B0DXB2"/>
<feature type="region of interest" description="Disordered" evidence="1">
    <location>
        <begin position="118"/>
        <end position="223"/>
    </location>
</feature>
<evidence type="ECO:0000313" key="3">
    <source>
        <dbReference type="Proteomes" id="UP000001194"/>
    </source>
</evidence>
<feature type="compositionally biased region" description="Polar residues" evidence="1">
    <location>
        <begin position="149"/>
        <end position="176"/>
    </location>
</feature>
<dbReference type="InParanoid" id="B0DXB2"/>
<dbReference type="GeneID" id="6084233"/>
<protein>
    <submittedName>
        <fullName evidence="2">Predicted protein</fullName>
    </submittedName>
</protein>
<name>B0DXB2_LACBS</name>
<dbReference type="KEGG" id="lbc:LACBIDRAFT_333861"/>
<dbReference type="OrthoDB" id="2997385at2759"/>
<evidence type="ECO:0000256" key="1">
    <source>
        <dbReference type="SAM" id="MobiDB-lite"/>
    </source>
</evidence>
<dbReference type="RefSeq" id="XP_001888597.1">
    <property type="nucleotide sequence ID" value="XM_001888562.1"/>
</dbReference>
<feature type="compositionally biased region" description="Low complexity" evidence="1">
    <location>
        <begin position="177"/>
        <end position="188"/>
    </location>
</feature>